<feature type="transmembrane region" description="Helical" evidence="1">
    <location>
        <begin position="12"/>
        <end position="33"/>
    </location>
</feature>
<comment type="caution">
    <text evidence="2">The sequence shown here is derived from an EMBL/GenBank/DDBJ whole genome shotgun (WGS) entry which is preliminary data.</text>
</comment>
<keyword evidence="3" id="KW-1185">Reference proteome</keyword>
<reference evidence="2" key="2">
    <citation type="submission" date="2021-04" db="EMBL/GenBank/DDBJ databases">
        <authorList>
            <person name="Liu J."/>
        </authorList>
    </citation>
    <scope>NUCLEOTIDE SEQUENCE</scope>
    <source>
        <strain evidence="2">BAD-6</strain>
    </source>
</reference>
<keyword evidence="1" id="KW-1133">Transmembrane helix</keyword>
<feature type="transmembrane region" description="Helical" evidence="1">
    <location>
        <begin position="80"/>
        <end position="97"/>
    </location>
</feature>
<keyword evidence="1" id="KW-0812">Transmembrane</keyword>
<accession>A0A8J7VZS4</accession>
<sequence length="174" mass="19224">MVEKQSKSTRSVAVGGIFLALSIATLYAATFIPGIELTLYTISSFYVAFILIETGPGGGLLFYTASLLLSALLIPNKIGLIPYAMFFGLYGIVKYYIEYSKKLPMAAEILLKLLFFNISIGIGLVFFKELFLGAFQVPDLAFPILAAGAQIFFLFYDYLFTLAIGFYLKTRPRA</sequence>
<organism evidence="2 3">
    <name type="scientific">Sinanaerobacter chloroacetimidivorans</name>
    <dbReference type="NCBI Taxonomy" id="2818044"/>
    <lineage>
        <taxon>Bacteria</taxon>
        <taxon>Bacillati</taxon>
        <taxon>Bacillota</taxon>
        <taxon>Clostridia</taxon>
        <taxon>Peptostreptococcales</taxon>
        <taxon>Anaerovoracaceae</taxon>
        <taxon>Sinanaerobacter</taxon>
    </lineage>
</organism>
<evidence type="ECO:0000313" key="2">
    <source>
        <dbReference type="EMBL" id="MBR0596375.1"/>
    </source>
</evidence>
<dbReference type="AlphaFoldDB" id="A0A8J7VZS4"/>
<reference evidence="2" key="1">
    <citation type="submission" date="2021-04" db="EMBL/GenBank/DDBJ databases">
        <title>Sinoanaerobacter chloroacetimidivorans sp. nov., an obligate anaerobic bacterium isolated from anaerobic sludge.</title>
        <authorList>
            <person name="Bao Y."/>
        </authorList>
    </citation>
    <scope>NUCLEOTIDE SEQUENCE</scope>
    <source>
        <strain evidence="2">BAD-6</strain>
    </source>
</reference>
<evidence type="ECO:0000256" key="1">
    <source>
        <dbReference type="SAM" id="Phobius"/>
    </source>
</evidence>
<gene>
    <name evidence="2" type="ORF">KCX82_00645</name>
</gene>
<keyword evidence="1" id="KW-0472">Membrane</keyword>
<protein>
    <submittedName>
        <fullName evidence="2">Uncharacterized protein</fullName>
    </submittedName>
</protein>
<dbReference type="RefSeq" id="WP_227016509.1">
    <property type="nucleotide sequence ID" value="NZ_JAGSND010000001.1"/>
</dbReference>
<name>A0A8J7VZS4_9FIRM</name>
<dbReference type="Proteomes" id="UP000675664">
    <property type="component" value="Unassembled WGS sequence"/>
</dbReference>
<feature type="transmembrane region" description="Helical" evidence="1">
    <location>
        <begin position="109"/>
        <end position="128"/>
    </location>
</feature>
<feature type="transmembrane region" description="Helical" evidence="1">
    <location>
        <begin position="140"/>
        <end position="168"/>
    </location>
</feature>
<dbReference type="EMBL" id="JAGSND010000001">
    <property type="protein sequence ID" value="MBR0596375.1"/>
    <property type="molecule type" value="Genomic_DNA"/>
</dbReference>
<proteinExistence type="predicted"/>
<evidence type="ECO:0000313" key="3">
    <source>
        <dbReference type="Proteomes" id="UP000675664"/>
    </source>
</evidence>